<evidence type="ECO:0000313" key="1">
    <source>
        <dbReference type="EMBL" id="KXA93160.1"/>
    </source>
</evidence>
<keyword evidence="2" id="KW-1185">Reference proteome</keyword>
<dbReference type="AlphaFoldDB" id="A0A133UGB7"/>
<reference evidence="1 2" key="1">
    <citation type="journal article" date="2016" name="Sci. Rep.">
        <title>Metabolic traits of an uncultured archaeal lineage -MSBL1- from brine pools of the Red Sea.</title>
        <authorList>
            <person name="Mwirichia R."/>
            <person name="Alam I."/>
            <person name="Rashid M."/>
            <person name="Vinu M."/>
            <person name="Ba-Alawi W."/>
            <person name="Anthony Kamau A."/>
            <person name="Kamanda Ngugi D."/>
            <person name="Goker M."/>
            <person name="Klenk H.P."/>
            <person name="Bajic V."/>
            <person name="Stingl U."/>
        </authorList>
    </citation>
    <scope>NUCLEOTIDE SEQUENCE [LARGE SCALE GENOMIC DNA]</scope>
    <source>
        <strain evidence="1">SCGC-AAA259E22</strain>
    </source>
</reference>
<sequence length="59" mass="6963">MILILLFFRYSKKLERNRKKISLVAQGVLEELFFTKGKLQGGYRNRGVSEGKIRIFKDE</sequence>
<protein>
    <submittedName>
        <fullName evidence="1">Uncharacterized protein</fullName>
    </submittedName>
</protein>
<organism evidence="1 2">
    <name type="scientific">candidate division MSBL1 archaeon SCGC-AAA259E22</name>
    <dbReference type="NCBI Taxonomy" id="1698265"/>
    <lineage>
        <taxon>Archaea</taxon>
        <taxon>Methanobacteriati</taxon>
        <taxon>Methanobacteriota</taxon>
        <taxon>candidate division MSBL1</taxon>
    </lineage>
</organism>
<evidence type="ECO:0000313" key="2">
    <source>
        <dbReference type="Proteomes" id="UP000070657"/>
    </source>
</evidence>
<dbReference type="EMBL" id="LHXP01000027">
    <property type="protein sequence ID" value="KXA93160.1"/>
    <property type="molecule type" value="Genomic_DNA"/>
</dbReference>
<comment type="caution">
    <text evidence="1">The sequence shown here is derived from an EMBL/GenBank/DDBJ whole genome shotgun (WGS) entry which is preliminary data.</text>
</comment>
<gene>
    <name evidence="1" type="ORF">AKJ66_02640</name>
</gene>
<proteinExistence type="predicted"/>
<dbReference type="Proteomes" id="UP000070657">
    <property type="component" value="Unassembled WGS sequence"/>
</dbReference>
<name>A0A133UGB7_9EURY</name>
<accession>A0A133UGB7</accession>